<feature type="compositionally biased region" description="Low complexity" evidence="1">
    <location>
        <begin position="329"/>
        <end position="352"/>
    </location>
</feature>
<feature type="compositionally biased region" description="Polar residues" evidence="1">
    <location>
        <begin position="479"/>
        <end position="493"/>
    </location>
</feature>
<organism evidence="2 3">
    <name type="scientific">Collybiopsis luxurians FD-317 M1</name>
    <dbReference type="NCBI Taxonomy" id="944289"/>
    <lineage>
        <taxon>Eukaryota</taxon>
        <taxon>Fungi</taxon>
        <taxon>Dikarya</taxon>
        <taxon>Basidiomycota</taxon>
        <taxon>Agaricomycotina</taxon>
        <taxon>Agaricomycetes</taxon>
        <taxon>Agaricomycetidae</taxon>
        <taxon>Agaricales</taxon>
        <taxon>Marasmiineae</taxon>
        <taxon>Omphalotaceae</taxon>
        <taxon>Collybiopsis</taxon>
        <taxon>Collybiopsis luxurians</taxon>
    </lineage>
</organism>
<dbReference type="AlphaFoldDB" id="A0A0D0AXU5"/>
<keyword evidence="3" id="KW-1185">Reference proteome</keyword>
<dbReference type="EMBL" id="KN834806">
    <property type="protein sequence ID" value="KIK55435.1"/>
    <property type="molecule type" value="Genomic_DNA"/>
</dbReference>
<proteinExistence type="predicted"/>
<dbReference type="Proteomes" id="UP000053593">
    <property type="component" value="Unassembled WGS sequence"/>
</dbReference>
<feature type="region of interest" description="Disordered" evidence="1">
    <location>
        <begin position="307"/>
        <end position="356"/>
    </location>
</feature>
<protein>
    <submittedName>
        <fullName evidence="2">Uncharacterized protein</fullName>
    </submittedName>
</protein>
<accession>A0A0D0AXU5</accession>
<evidence type="ECO:0000313" key="3">
    <source>
        <dbReference type="Proteomes" id="UP000053593"/>
    </source>
</evidence>
<reference evidence="2 3" key="1">
    <citation type="submission" date="2014-04" db="EMBL/GenBank/DDBJ databases">
        <title>Evolutionary Origins and Diversification of the Mycorrhizal Mutualists.</title>
        <authorList>
            <consortium name="DOE Joint Genome Institute"/>
            <consortium name="Mycorrhizal Genomics Consortium"/>
            <person name="Kohler A."/>
            <person name="Kuo A."/>
            <person name="Nagy L.G."/>
            <person name="Floudas D."/>
            <person name="Copeland A."/>
            <person name="Barry K.W."/>
            <person name="Cichocki N."/>
            <person name="Veneault-Fourrey C."/>
            <person name="LaButti K."/>
            <person name="Lindquist E.A."/>
            <person name="Lipzen A."/>
            <person name="Lundell T."/>
            <person name="Morin E."/>
            <person name="Murat C."/>
            <person name="Riley R."/>
            <person name="Ohm R."/>
            <person name="Sun H."/>
            <person name="Tunlid A."/>
            <person name="Henrissat B."/>
            <person name="Grigoriev I.V."/>
            <person name="Hibbett D.S."/>
            <person name="Martin F."/>
        </authorList>
    </citation>
    <scope>NUCLEOTIDE SEQUENCE [LARGE SCALE GENOMIC DNA]</scope>
    <source>
        <strain evidence="2 3">FD-317 M1</strain>
    </source>
</reference>
<evidence type="ECO:0000256" key="1">
    <source>
        <dbReference type="SAM" id="MobiDB-lite"/>
    </source>
</evidence>
<sequence>MSSNASETYARLLLHHGHGYPLWVPEPNEALPQEYLSEGVGIGDVGIVTAGGSFDFLFNVFKSPLHPINQCLSGGLPNGFVPLPWDSRSLQVNSHQHRLGVPISSRGTQLIELDMAVSAPVPGTPVAIGGGIELRFSESRGAVLMLPNGASRVDYSNLKILREYAALNAENWYRFVNGRNIGREAENGSLYLITGCDKTSPWEVAAYSAPSHGQTISIKFTSPLADGKLCMTRSSTFQSFLSSRISNDSSTNNQAVFIRGFKISLQPGRWRMLFGSVKNTVKITPIMAGRLPKNVMSRGGVFSSEQNEMSLVRGGQASAEPREGIGAFDAGTPPSPSSDGDTPSDSAISSSVDSEEPVNVQIYHPSEIINDYMLNMSNAAVAVCHDKEWCSILNEYDQEIPNNEELIRRIQQKYEIGTSDSGYAFLTLRSSEQFGQVHPVSDSHELNTIAMLPLRKSPPADRPGTMRKSRKQGGRGENSDSMADSSKVTTERL</sequence>
<name>A0A0D0AXU5_9AGAR</name>
<dbReference type="OrthoDB" id="2662290at2759"/>
<gene>
    <name evidence="2" type="ORF">GYMLUDRAFT_62553</name>
</gene>
<dbReference type="HOGENOM" id="CLU_021108_6_2_1"/>
<feature type="region of interest" description="Disordered" evidence="1">
    <location>
        <begin position="452"/>
        <end position="493"/>
    </location>
</feature>
<evidence type="ECO:0000313" key="2">
    <source>
        <dbReference type="EMBL" id="KIK55435.1"/>
    </source>
</evidence>